<accession>A0A6S7B0Y6</accession>
<proteinExistence type="predicted"/>
<reference evidence="1 2" key="1">
    <citation type="submission" date="2020-04" db="EMBL/GenBank/DDBJ databases">
        <authorList>
            <person name="De Canck E."/>
        </authorList>
    </citation>
    <scope>NUCLEOTIDE SEQUENCE [LARGE SCALE GENOMIC DNA]</scope>
    <source>
        <strain evidence="1 2">LMG 28138</strain>
    </source>
</reference>
<protein>
    <submittedName>
        <fullName evidence="1">Uncharacterized protein</fullName>
    </submittedName>
</protein>
<dbReference type="RefSeq" id="WP_175104402.1">
    <property type="nucleotide sequence ID" value="NZ_CADIKM010000006.1"/>
</dbReference>
<name>A0A6S7B0Y6_9BURK</name>
<evidence type="ECO:0000313" key="1">
    <source>
        <dbReference type="EMBL" id="CAB3784352.1"/>
    </source>
</evidence>
<dbReference type="AlphaFoldDB" id="A0A6S7B0Y6"/>
<sequence>MLTDAQMTDVRRFMGYQLVGTTMPITGSQDLVYGRFGMVIMSLYARLTTLSASEESVLINTYLTNLYALETAIPAVSANLDTDQAAVWKHNARELADRDRLFDSWRRRMCGFIGFAPGPGLGNGGISLVRG</sequence>
<evidence type="ECO:0000313" key="2">
    <source>
        <dbReference type="Proteomes" id="UP000494115"/>
    </source>
</evidence>
<organism evidence="1 2">
    <name type="scientific">Pararobbsia alpina</name>
    <dbReference type="NCBI Taxonomy" id="621374"/>
    <lineage>
        <taxon>Bacteria</taxon>
        <taxon>Pseudomonadati</taxon>
        <taxon>Pseudomonadota</taxon>
        <taxon>Betaproteobacteria</taxon>
        <taxon>Burkholderiales</taxon>
        <taxon>Burkholderiaceae</taxon>
        <taxon>Pararobbsia</taxon>
    </lineage>
</organism>
<dbReference type="Proteomes" id="UP000494115">
    <property type="component" value="Unassembled WGS sequence"/>
</dbReference>
<dbReference type="EMBL" id="CADIKM010000006">
    <property type="protein sequence ID" value="CAB3784352.1"/>
    <property type="molecule type" value="Genomic_DNA"/>
</dbReference>
<keyword evidence="2" id="KW-1185">Reference proteome</keyword>
<gene>
    <name evidence="1" type="ORF">LMG28138_01792</name>
</gene>